<dbReference type="AlphaFoldDB" id="A0A1G8AES1"/>
<accession>A0A1G8AES1</accession>
<dbReference type="RefSeq" id="WP_093089186.1">
    <property type="nucleotide sequence ID" value="NZ_FNBE01000020.1"/>
</dbReference>
<dbReference type="Proteomes" id="UP000198967">
    <property type="component" value="Unassembled WGS sequence"/>
</dbReference>
<evidence type="ECO:0000313" key="1">
    <source>
        <dbReference type="EMBL" id="SDH19452.1"/>
    </source>
</evidence>
<organism evidence="1 2">
    <name type="scientific">Pseudonocardia oroxyli</name>
    <dbReference type="NCBI Taxonomy" id="366584"/>
    <lineage>
        <taxon>Bacteria</taxon>
        <taxon>Bacillati</taxon>
        <taxon>Actinomycetota</taxon>
        <taxon>Actinomycetes</taxon>
        <taxon>Pseudonocardiales</taxon>
        <taxon>Pseudonocardiaceae</taxon>
        <taxon>Pseudonocardia</taxon>
    </lineage>
</organism>
<proteinExistence type="predicted"/>
<gene>
    <name evidence="1" type="ORF">SAMN05216377_12022</name>
</gene>
<sequence>MRVTERHLDRIPPGNLRVPLGEFAALWSAAEEQSRAQGERGITDWTAGGVALTCRWMARAVTETSNGHRQPTPAPITKATALASEELIEAEFLAAETMAARTPPPPLVATRPGFVEAVAATLRWAWRSSGPVPDLTPVS</sequence>
<protein>
    <submittedName>
        <fullName evidence="1">Uncharacterized protein</fullName>
    </submittedName>
</protein>
<dbReference type="EMBL" id="FNBE01000020">
    <property type="protein sequence ID" value="SDH19452.1"/>
    <property type="molecule type" value="Genomic_DNA"/>
</dbReference>
<dbReference type="STRING" id="366584.SAMN05216377_12022"/>
<name>A0A1G8AES1_PSEOR</name>
<reference evidence="1 2" key="1">
    <citation type="submission" date="2016-10" db="EMBL/GenBank/DDBJ databases">
        <authorList>
            <person name="de Groot N.N."/>
        </authorList>
    </citation>
    <scope>NUCLEOTIDE SEQUENCE [LARGE SCALE GENOMIC DNA]</scope>
    <source>
        <strain evidence="1 2">CGMCC 4.3143</strain>
    </source>
</reference>
<evidence type="ECO:0000313" key="2">
    <source>
        <dbReference type="Proteomes" id="UP000198967"/>
    </source>
</evidence>
<keyword evidence="2" id="KW-1185">Reference proteome</keyword>
<dbReference type="OrthoDB" id="3828616at2"/>